<evidence type="ECO:0000313" key="8">
    <source>
        <dbReference type="Proteomes" id="UP000199663"/>
    </source>
</evidence>
<feature type="transmembrane region" description="Helical" evidence="5">
    <location>
        <begin position="113"/>
        <end position="130"/>
    </location>
</feature>
<dbReference type="InterPro" id="IPR009056">
    <property type="entry name" value="Cyt_c-like_dom"/>
</dbReference>
<evidence type="ECO:0000256" key="2">
    <source>
        <dbReference type="ARBA" id="ARBA00022723"/>
    </source>
</evidence>
<dbReference type="Gene3D" id="3.80.10.10">
    <property type="entry name" value="Ribonuclease Inhibitor"/>
    <property type="match status" value="1"/>
</dbReference>
<feature type="domain" description="Cytochrome c" evidence="6">
    <location>
        <begin position="187"/>
        <end position="279"/>
    </location>
</feature>
<dbReference type="InterPro" id="IPR032675">
    <property type="entry name" value="LRR_dom_sf"/>
</dbReference>
<dbReference type="PANTHER" id="PTHR35889">
    <property type="entry name" value="CYCLOINULO-OLIGOSACCHARIDE FRUCTANOTRANSFERASE-RELATED"/>
    <property type="match status" value="1"/>
</dbReference>
<keyword evidence="5" id="KW-0472">Membrane</keyword>
<dbReference type="RefSeq" id="WP_019597113.1">
    <property type="nucleotide sequence ID" value="NZ_FNQC01000003.1"/>
</dbReference>
<protein>
    <submittedName>
        <fullName evidence="7">Uncharacterized membrane protein</fullName>
    </submittedName>
</protein>
<evidence type="ECO:0000256" key="1">
    <source>
        <dbReference type="ARBA" id="ARBA00022617"/>
    </source>
</evidence>
<keyword evidence="5" id="KW-0812">Transmembrane</keyword>
<reference evidence="7 8" key="1">
    <citation type="submission" date="2016-10" db="EMBL/GenBank/DDBJ databases">
        <authorList>
            <person name="Varghese N."/>
            <person name="Submissions S."/>
        </authorList>
    </citation>
    <scope>NUCLEOTIDE SEQUENCE [LARGE SCALE GENOMIC DNA]</scope>
    <source>
        <strain evidence="7 8">DSM 17997</strain>
    </source>
</reference>
<keyword evidence="3 4" id="KW-0408">Iron</keyword>
<comment type="caution">
    <text evidence="7">The sequence shown here is derived from an EMBL/GenBank/DDBJ whole genome shotgun (WGS) entry which is preliminary data.</text>
</comment>
<evidence type="ECO:0000256" key="5">
    <source>
        <dbReference type="SAM" id="Phobius"/>
    </source>
</evidence>
<evidence type="ECO:0000313" key="7">
    <source>
        <dbReference type="EMBL" id="SDY85920.1"/>
    </source>
</evidence>
<feature type="transmembrane region" description="Helical" evidence="5">
    <location>
        <begin position="7"/>
        <end position="27"/>
    </location>
</feature>
<name>A0A1H3NB73_9BACT</name>
<organism evidence="7 8">
    <name type="scientific">Rhodonellum ikkaensis</name>
    <dbReference type="NCBI Taxonomy" id="336829"/>
    <lineage>
        <taxon>Bacteria</taxon>
        <taxon>Pseudomonadati</taxon>
        <taxon>Bacteroidota</taxon>
        <taxon>Cytophagia</taxon>
        <taxon>Cytophagales</taxon>
        <taxon>Cytophagaceae</taxon>
        <taxon>Rhodonellum</taxon>
    </lineage>
</organism>
<evidence type="ECO:0000256" key="3">
    <source>
        <dbReference type="ARBA" id="ARBA00023004"/>
    </source>
</evidence>
<feature type="transmembrane region" description="Helical" evidence="5">
    <location>
        <begin position="142"/>
        <end position="161"/>
    </location>
</feature>
<dbReference type="EMBL" id="FNQC01000003">
    <property type="protein sequence ID" value="SDY85920.1"/>
    <property type="molecule type" value="Genomic_DNA"/>
</dbReference>
<keyword evidence="1 4" id="KW-0349">Heme</keyword>
<keyword evidence="8" id="KW-1185">Reference proteome</keyword>
<accession>A0A1H3NB73</accession>
<gene>
    <name evidence="7" type="ORF">SAMN05444412_103171</name>
</gene>
<proteinExistence type="predicted"/>
<dbReference type="InterPro" id="IPR026876">
    <property type="entry name" value="Fn3_assoc_repeat"/>
</dbReference>
<sequence length="713" mass="80417">MPLNSRLVSISENALIAAHGFILILIIGQDRIQLPAILEVVGRTHPLLLHFPIVLLLIGVVLVLFPKILSESKRPKLLTSGILLLGLLFSAFTVIAGLFLATESGYERSDIQNHQWTGILVFWLGSLLYWSFKKDFVPANKIMAISLAVCILIAGHLGASLTHGEDFLWSPLNQKTLTSTPFEEALAYAHVIQPILEQKCVSCHKASKKKGDLRLDEPEFILTGGENGPVIDFEKPENSLLLRHILLPLEDEDHMPPKGKMQLSEDEILLIQAWIKDSVHFEKKLVHFNAESEFLLLAKSKFQTQKNTYDFASADQELVQSLNNFYRRIQPIHPQSAGLEVNFYGKENFNLEEIKGLEPIKEQIVSINLSYMPLKEMDMAVLAAFKNLEKLNLNFTGIGGNTLQILSGLKNLRSLSLSGNPIAPYETKALSGLKQLDFLYLWNTSLPEGQIKELKASLTNTKIEIGFQNDGILYVLNPPIIDFDQTVFSDQTEIRLKHPIESTKLFYTVDNTPPDSSSSLKYEKPIVLEKSSTLRARAFAAGWLGSPEASTVFLKSGKKPDFLNLKFPPNEKYKGKGVETLFDLQKGDFDFGSGKWLGFQENPMDLLMEFDQPKTINEVAISLFLDESSYIFPPSTVEIWVRELKGEWRIFQKDTPDQPNQAGDKRLNLIVYKMEQLQIEALRLRILPIKSLPKWHPGVGQKGWVFIDEILLN</sequence>
<dbReference type="PROSITE" id="PS51007">
    <property type="entry name" value="CYTC"/>
    <property type="match status" value="1"/>
</dbReference>
<dbReference type="Proteomes" id="UP000199663">
    <property type="component" value="Unassembled WGS sequence"/>
</dbReference>
<dbReference type="InterPro" id="IPR001611">
    <property type="entry name" value="Leu-rich_rpt"/>
</dbReference>
<dbReference type="InterPro" id="IPR011429">
    <property type="entry name" value="Cyt_c_Planctomycete-type"/>
</dbReference>
<dbReference type="PANTHER" id="PTHR35889:SF3">
    <property type="entry name" value="F-BOX DOMAIN-CONTAINING PROTEIN"/>
    <property type="match status" value="1"/>
</dbReference>
<dbReference type="SUPFAM" id="SSF46626">
    <property type="entry name" value="Cytochrome c"/>
    <property type="match status" value="1"/>
</dbReference>
<keyword evidence="2 4" id="KW-0479">Metal-binding</keyword>
<keyword evidence="5" id="KW-1133">Transmembrane helix</keyword>
<evidence type="ECO:0000256" key="4">
    <source>
        <dbReference type="PROSITE-ProRule" id="PRU00433"/>
    </source>
</evidence>
<evidence type="ECO:0000259" key="6">
    <source>
        <dbReference type="PROSITE" id="PS51007"/>
    </source>
</evidence>
<feature type="transmembrane region" description="Helical" evidence="5">
    <location>
        <begin position="77"/>
        <end position="101"/>
    </location>
</feature>
<dbReference type="Pfam" id="PF07635">
    <property type="entry name" value="PSCyt1"/>
    <property type="match status" value="1"/>
</dbReference>
<dbReference type="Pfam" id="PF13287">
    <property type="entry name" value="Fn3_assoc"/>
    <property type="match status" value="1"/>
</dbReference>
<feature type="transmembrane region" description="Helical" evidence="5">
    <location>
        <begin position="47"/>
        <end position="65"/>
    </location>
</feature>
<dbReference type="InterPro" id="IPR036909">
    <property type="entry name" value="Cyt_c-like_dom_sf"/>
</dbReference>
<dbReference type="Pfam" id="PF13855">
    <property type="entry name" value="LRR_8"/>
    <property type="match status" value="1"/>
</dbReference>
<dbReference type="SUPFAM" id="SSF52047">
    <property type="entry name" value="RNI-like"/>
    <property type="match status" value="1"/>
</dbReference>